<sequence>MVHCWLDLEHGMYRVYVQHLHFKVCKKLPSSSGSPEFGAGYHRCSPDILSSCNPTMFRLTDKAEKDDDGPTTGAINLIVQIPLTGGAPYALANANPCYFVWNFGWFRVRRALWSSMSDVSNLVGSVGAGRLLENREPVPDATW</sequence>
<name>A0A0J6Y789_COCIT</name>
<proteinExistence type="predicted"/>
<accession>A0A0J6Y789</accession>
<protein>
    <submittedName>
        <fullName evidence="1">Uncharacterized protein</fullName>
    </submittedName>
</protein>
<dbReference type="AlphaFoldDB" id="A0A0J6Y789"/>
<evidence type="ECO:0000313" key="1">
    <source>
        <dbReference type="EMBL" id="KMP02914.1"/>
    </source>
</evidence>
<reference evidence="2" key="1">
    <citation type="journal article" date="2010" name="Genome Res.">
        <title>Population genomic sequencing of Coccidioides fungi reveals recent hybridization and transposon control.</title>
        <authorList>
            <person name="Neafsey D.E."/>
            <person name="Barker B.M."/>
            <person name="Sharpton T.J."/>
            <person name="Stajich J.E."/>
            <person name="Park D.J."/>
            <person name="Whiston E."/>
            <person name="Hung C.-Y."/>
            <person name="McMahan C."/>
            <person name="White J."/>
            <person name="Sykes S."/>
            <person name="Heiman D."/>
            <person name="Young S."/>
            <person name="Zeng Q."/>
            <person name="Abouelleil A."/>
            <person name="Aftuck L."/>
            <person name="Bessette D."/>
            <person name="Brown A."/>
            <person name="FitzGerald M."/>
            <person name="Lui A."/>
            <person name="Macdonald J.P."/>
            <person name="Priest M."/>
            <person name="Orbach M.J."/>
            <person name="Galgiani J.N."/>
            <person name="Kirkland T.N."/>
            <person name="Cole G.T."/>
            <person name="Birren B.W."/>
            <person name="Henn M.R."/>
            <person name="Taylor J.W."/>
            <person name="Rounsley S.D."/>
        </authorList>
    </citation>
    <scope>NUCLEOTIDE SEQUENCE [LARGE SCALE GENOMIC DNA]</scope>
    <source>
        <strain evidence="2">RMSCC 2394</strain>
    </source>
</reference>
<organism evidence="1 2">
    <name type="scientific">Coccidioides immitis RMSCC 2394</name>
    <dbReference type="NCBI Taxonomy" id="404692"/>
    <lineage>
        <taxon>Eukaryota</taxon>
        <taxon>Fungi</taxon>
        <taxon>Dikarya</taxon>
        <taxon>Ascomycota</taxon>
        <taxon>Pezizomycotina</taxon>
        <taxon>Eurotiomycetes</taxon>
        <taxon>Eurotiomycetidae</taxon>
        <taxon>Onygenales</taxon>
        <taxon>Onygenaceae</taxon>
        <taxon>Coccidioides</taxon>
    </lineage>
</organism>
<evidence type="ECO:0000313" key="2">
    <source>
        <dbReference type="Proteomes" id="UP000054565"/>
    </source>
</evidence>
<gene>
    <name evidence="1" type="ORF">CIRG_02606</name>
</gene>
<dbReference type="EMBL" id="DS028094">
    <property type="protein sequence ID" value="KMP02914.1"/>
    <property type="molecule type" value="Genomic_DNA"/>
</dbReference>
<dbReference type="Proteomes" id="UP000054565">
    <property type="component" value="Unassembled WGS sequence"/>
</dbReference>